<proteinExistence type="predicted"/>
<gene>
    <name evidence="2" type="primary">divL_1</name>
    <name evidence="2" type="ORF">ROJ8625_01016</name>
</gene>
<dbReference type="Proteomes" id="UP000193570">
    <property type="component" value="Unassembled WGS sequence"/>
</dbReference>
<evidence type="ECO:0000313" key="2">
    <source>
        <dbReference type="EMBL" id="SLN24628.1"/>
    </source>
</evidence>
<accession>A0A1X6YM93</accession>
<feature type="domain" description="PAS" evidence="1">
    <location>
        <begin position="245"/>
        <end position="297"/>
    </location>
</feature>
<evidence type="ECO:0000313" key="3">
    <source>
        <dbReference type="Proteomes" id="UP000193570"/>
    </source>
</evidence>
<dbReference type="SMART" id="SM00091">
    <property type="entry name" value="PAS"/>
    <property type="match status" value="2"/>
</dbReference>
<sequence length="501" mass="54369">MPDHLVLAALLGVSLAGLALAIPLAASLRSWRSTRSAPVQEPLFLLRGTRVVDASVGGARLLARLDHPSGADGDGAPWSDLATLLRPVFPGLPADPPAPDSRVASADDPGLVLCAGSHGRALGISVTGGCAAAIDAVLTRMERAALHEGLDRAPYPIWRTDAEGHVTWSNARFRALSALCGTDSLFPEKPERAAQRQSRRASLRRPPAGGPCWFELTSQRAQDGWLHYAIEIDAVVEAEAAQRNFVQTLAKTFSHLPTGLAIFDRSQALVLFNPALCDLSGLSPEQLAHRPDVMSFFDMLRERQVMPEPRDYGSWRNEMAALIRAAREDGFADTWSLPSGLTYRITGRPHPDGAVAFLIDDISDEVSLTRRFRRELELAQSVIDAFDDAIAVFTAGGLLAFCNAGYRTLWNSDPDSDVSYTTMIEATRLWQATCAPTPVWGDLRAFVGQHGERAGWDAEVRRLDGLSLQCRIEPIHGGATLVRFVVPADEKLTPLPVPREA</sequence>
<dbReference type="Pfam" id="PF12860">
    <property type="entry name" value="PAS_7"/>
    <property type="match status" value="1"/>
</dbReference>
<reference evidence="2 3" key="1">
    <citation type="submission" date="2017-03" db="EMBL/GenBank/DDBJ databases">
        <authorList>
            <person name="Afonso C.L."/>
            <person name="Miller P.J."/>
            <person name="Scott M.A."/>
            <person name="Spackman E."/>
            <person name="Goraichik I."/>
            <person name="Dimitrov K.M."/>
            <person name="Suarez D.L."/>
            <person name="Swayne D.E."/>
        </authorList>
    </citation>
    <scope>NUCLEOTIDE SEQUENCE [LARGE SCALE GENOMIC DNA]</scope>
    <source>
        <strain evidence="2 3">CECT 8625</strain>
    </source>
</reference>
<dbReference type="RefSeq" id="WP_085790709.1">
    <property type="nucleotide sequence ID" value="NZ_FWFK01000001.1"/>
</dbReference>
<dbReference type="SUPFAM" id="SSF55785">
    <property type="entry name" value="PYP-like sensor domain (PAS domain)"/>
    <property type="match status" value="2"/>
</dbReference>
<dbReference type="Gene3D" id="3.30.450.20">
    <property type="entry name" value="PAS domain"/>
    <property type="match status" value="1"/>
</dbReference>
<dbReference type="AlphaFoldDB" id="A0A1X6YM93"/>
<evidence type="ECO:0000259" key="1">
    <source>
        <dbReference type="PROSITE" id="PS50112"/>
    </source>
</evidence>
<name>A0A1X6YM93_9RHOB</name>
<dbReference type="InterPro" id="IPR035965">
    <property type="entry name" value="PAS-like_dom_sf"/>
</dbReference>
<dbReference type="OrthoDB" id="9797304at2"/>
<dbReference type="GO" id="GO:0004673">
    <property type="term" value="F:protein histidine kinase activity"/>
    <property type="evidence" value="ECO:0007669"/>
    <property type="project" value="UniProtKB-EC"/>
</dbReference>
<dbReference type="PROSITE" id="PS50112">
    <property type="entry name" value="PAS"/>
    <property type="match status" value="1"/>
</dbReference>
<protein>
    <submittedName>
        <fullName evidence="2">Sensor protein DivL</fullName>
        <ecNumber evidence="2">2.7.13.3</ecNumber>
    </submittedName>
</protein>
<organism evidence="2 3">
    <name type="scientific">Roseivivax jejudonensis</name>
    <dbReference type="NCBI Taxonomy" id="1529041"/>
    <lineage>
        <taxon>Bacteria</taxon>
        <taxon>Pseudomonadati</taxon>
        <taxon>Pseudomonadota</taxon>
        <taxon>Alphaproteobacteria</taxon>
        <taxon>Rhodobacterales</taxon>
        <taxon>Roseobacteraceae</taxon>
        <taxon>Roseivivax</taxon>
    </lineage>
</organism>
<keyword evidence="2" id="KW-0808">Transferase</keyword>
<dbReference type="EMBL" id="FWFK01000001">
    <property type="protein sequence ID" value="SLN24628.1"/>
    <property type="molecule type" value="Genomic_DNA"/>
</dbReference>
<dbReference type="InterPro" id="IPR000014">
    <property type="entry name" value="PAS"/>
</dbReference>
<keyword evidence="3" id="KW-1185">Reference proteome</keyword>
<dbReference type="EC" id="2.7.13.3" evidence="2"/>